<evidence type="ECO:0000259" key="1">
    <source>
        <dbReference type="Pfam" id="PF10536"/>
    </source>
</evidence>
<dbReference type="PANTHER" id="PTHR46033">
    <property type="entry name" value="PROTEIN MAIN-LIKE 2"/>
    <property type="match status" value="1"/>
</dbReference>
<evidence type="ECO:0000313" key="3">
    <source>
        <dbReference type="Proteomes" id="UP000289738"/>
    </source>
</evidence>
<reference evidence="2 3" key="1">
    <citation type="submission" date="2019-01" db="EMBL/GenBank/DDBJ databases">
        <title>Sequencing of cultivated peanut Arachis hypogaea provides insights into genome evolution and oil improvement.</title>
        <authorList>
            <person name="Chen X."/>
        </authorList>
    </citation>
    <scope>NUCLEOTIDE SEQUENCE [LARGE SCALE GENOMIC DNA]</scope>
    <source>
        <strain evidence="3">cv. Fuhuasheng</strain>
        <tissue evidence="2">Leaves</tissue>
    </source>
</reference>
<dbReference type="GO" id="GO:0010073">
    <property type="term" value="P:meristem maintenance"/>
    <property type="evidence" value="ECO:0007669"/>
    <property type="project" value="InterPro"/>
</dbReference>
<feature type="domain" description="Aminotransferase-like plant mobile" evidence="1">
    <location>
        <begin position="4"/>
        <end position="80"/>
    </location>
</feature>
<organism evidence="2 3">
    <name type="scientific">Arachis hypogaea</name>
    <name type="common">Peanut</name>
    <dbReference type="NCBI Taxonomy" id="3818"/>
    <lineage>
        <taxon>Eukaryota</taxon>
        <taxon>Viridiplantae</taxon>
        <taxon>Streptophyta</taxon>
        <taxon>Embryophyta</taxon>
        <taxon>Tracheophyta</taxon>
        <taxon>Spermatophyta</taxon>
        <taxon>Magnoliopsida</taxon>
        <taxon>eudicotyledons</taxon>
        <taxon>Gunneridae</taxon>
        <taxon>Pentapetalae</taxon>
        <taxon>rosids</taxon>
        <taxon>fabids</taxon>
        <taxon>Fabales</taxon>
        <taxon>Fabaceae</taxon>
        <taxon>Papilionoideae</taxon>
        <taxon>50 kb inversion clade</taxon>
        <taxon>dalbergioids sensu lato</taxon>
        <taxon>Dalbergieae</taxon>
        <taxon>Pterocarpus clade</taxon>
        <taxon>Arachis</taxon>
    </lineage>
</organism>
<sequence length="87" mass="10523">MCGYSWGSAALSWLYRYLCRITNRNLVKLAYSLQLLQSWIFWRFPDFRPDGFDTFHWPLSTRWSGYQPTLSENGPRVMQWRLKIDLL</sequence>
<name>A0A445BYA6_ARAHY</name>
<dbReference type="AlphaFoldDB" id="A0A445BYA6"/>
<dbReference type="Pfam" id="PF10536">
    <property type="entry name" value="PMD"/>
    <property type="match status" value="1"/>
</dbReference>
<keyword evidence="3" id="KW-1185">Reference proteome</keyword>
<accession>A0A445BYA6</accession>
<protein>
    <recommendedName>
        <fullName evidence="1">Aminotransferase-like plant mobile domain-containing protein</fullName>
    </recommendedName>
</protein>
<dbReference type="InterPro" id="IPR019557">
    <property type="entry name" value="AminoTfrase-like_pln_mobile"/>
</dbReference>
<comment type="caution">
    <text evidence="2">The sequence shown here is derived from an EMBL/GenBank/DDBJ whole genome shotgun (WGS) entry which is preliminary data.</text>
</comment>
<evidence type="ECO:0000313" key="2">
    <source>
        <dbReference type="EMBL" id="RYR43739.1"/>
    </source>
</evidence>
<dbReference type="PANTHER" id="PTHR46033:SF8">
    <property type="entry name" value="PROTEIN MAINTENANCE OF MERISTEMS-LIKE"/>
    <property type="match status" value="1"/>
</dbReference>
<gene>
    <name evidence="2" type="ORF">Ahy_A08g040143</name>
</gene>
<dbReference type="EMBL" id="SDMP01000008">
    <property type="protein sequence ID" value="RYR43739.1"/>
    <property type="molecule type" value="Genomic_DNA"/>
</dbReference>
<dbReference type="Proteomes" id="UP000289738">
    <property type="component" value="Chromosome A08"/>
</dbReference>
<dbReference type="InterPro" id="IPR044824">
    <property type="entry name" value="MAIN-like"/>
</dbReference>
<proteinExistence type="predicted"/>